<comment type="pathway">
    <text evidence="1">Protein modification; protein ubiquitination.</text>
</comment>
<dbReference type="eggNOG" id="KOG1987">
    <property type="taxonomic scope" value="Eukaryota"/>
</dbReference>
<sequence length="394" mass="43332">MASSSSPCKLVSCGDNRHFMFRVDGAAIRRPVGRIVKETCEIGNGYTCEASLFVPSLLGERKVMMILAVTVNSDRAQSLARAHKVFIDMALLDDTKSPVLPPFARSVMSPSAAAGSSPKLPPPVAGSNLAASCKLVASRDHLLANCVKGGILAALCWVVFVSSSPRSPYSLLAHRLATMSNGRDLTDVCFDVDGKSFHAHRLIMARQSEVFRAELLGSMAESKMECITISDMSASTFKHMLHYIYCNDLPTCVKDTDDQSSWIFELQHLLVTADRYGVDTLKDLCEDTLCADITTDTVTSTLELAETRSYPKLRTSCLVFLSNTQNFAEVATTKEYYNLIQSYPSVLSEIRNRFKRPRPSLMLAPSTVTENQNKRPRLSPKLTPSADTKDENNP</sequence>
<comment type="similarity">
    <text evidence="2">Belongs to the Tdpoz family.</text>
</comment>
<feature type="domain" description="BTB" evidence="4">
    <location>
        <begin position="186"/>
        <end position="249"/>
    </location>
</feature>
<dbReference type="Gene3D" id="1.25.40.420">
    <property type="match status" value="1"/>
</dbReference>
<dbReference type="Gene3D" id="3.30.710.10">
    <property type="entry name" value="Potassium Channel Kv1.1, Chain A"/>
    <property type="match status" value="1"/>
</dbReference>
<dbReference type="EnsemblPlants" id="ORUFI09G06920.1">
    <property type="protein sequence ID" value="ORUFI09G06920.1"/>
    <property type="gene ID" value="ORUFI09G06920"/>
</dbReference>
<dbReference type="GO" id="GO:0016567">
    <property type="term" value="P:protein ubiquitination"/>
    <property type="evidence" value="ECO:0007669"/>
    <property type="project" value="InterPro"/>
</dbReference>
<organism evidence="5 6">
    <name type="scientific">Oryza rufipogon</name>
    <name type="common">Brownbeard rice</name>
    <name type="synonym">Asian wild rice</name>
    <dbReference type="NCBI Taxonomy" id="4529"/>
    <lineage>
        <taxon>Eukaryota</taxon>
        <taxon>Viridiplantae</taxon>
        <taxon>Streptophyta</taxon>
        <taxon>Embryophyta</taxon>
        <taxon>Tracheophyta</taxon>
        <taxon>Spermatophyta</taxon>
        <taxon>Magnoliopsida</taxon>
        <taxon>Liliopsida</taxon>
        <taxon>Poales</taxon>
        <taxon>Poaceae</taxon>
        <taxon>BOP clade</taxon>
        <taxon>Oryzoideae</taxon>
        <taxon>Oryzeae</taxon>
        <taxon>Oryzinae</taxon>
        <taxon>Oryza</taxon>
    </lineage>
</organism>
<dbReference type="HOGENOM" id="CLU_004253_2_2_1"/>
<dbReference type="Proteomes" id="UP000008022">
    <property type="component" value="Unassembled WGS sequence"/>
</dbReference>
<dbReference type="Gramene" id="ORUFI09G06920.1">
    <property type="protein sequence ID" value="ORUFI09G06920.1"/>
    <property type="gene ID" value="ORUFI09G06920"/>
</dbReference>
<name>A0A0E0QQ09_ORYRU</name>
<evidence type="ECO:0000313" key="6">
    <source>
        <dbReference type="Proteomes" id="UP000008022"/>
    </source>
</evidence>
<accession>A0A0E0QQ09</accession>
<feature type="region of interest" description="Disordered" evidence="3">
    <location>
        <begin position="364"/>
        <end position="394"/>
    </location>
</feature>
<dbReference type="Pfam" id="PF00651">
    <property type="entry name" value="BTB"/>
    <property type="match status" value="1"/>
</dbReference>
<dbReference type="InterPro" id="IPR000210">
    <property type="entry name" value="BTB/POZ_dom"/>
</dbReference>
<reference evidence="6" key="1">
    <citation type="submission" date="2013-06" db="EMBL/GenBank/DDBJ databases">
        <authorList>
            <person name="Zhao Q."/>
        </authorList>
    </citation>
    <scope>NUCLEOTIDE SEQUENCE</scope>
    <source>
        <strain evidence="6">cv. W1943</strain>
    </source>
</reference>
<dbReference type="Pfam" id="PF24570">
    <property type="entry name" value="BACK_BPM_SPOP"/>
    <property type="match status" value="1"/>
</dbReference>
<evidence type="ECO:0000259" key="4">
    <source>
        <dbReference type="PROSITE" id="PS50097"/>
    </source>
</evidence>
<dbReference type="STRING" id="4529.A0A0E0QQ09"/>
<reference evidence="5" key="2">
    <citation type="submission" date="2015-06" db="UniProtKB">
        <authorList>
            <consortium name="EnsemblPlants"/>
        </authorList>
    </citation>
    <scope>IDENTIFICATION</scope>
</reference>
<dbReference type="PANTHER" id="PTHR26379">
    <property type="entry name" value="BTB/POZ AND MATH DOMAIN-CONTAINING PROTEIN 1"/>
    <property type="match status" value="1"/>
</dbReference>
<evidence type="ECO:0000256" key="3">
    <source>
        <dbReference type="SAM" id="MobiDB-lite"/>
    </source>
</evidence>
<dbReference type="AlphaFoldDB" id="A0A0E0QQ09"/>
<dbReference type="InterPro" id="IPR011333">
    <property type="entry name" value="SKP1/BTB/POZ_sf"/>
</dbReference>
<dbReference type="SMART" id="SM00225">
    <property type="entry name" value="BTB"/>
    <property type="match status" value="1"/>
</dbReference>
<dbReference type="InterPro" id="IPR056423">
    <property type="entry name" value="BACK_BPM_SPOP"/>
</dbReference>
<dbReference type="InterPro" id="IPR045005">
    <property type="entry name" value="BPM1-6"/>
</dbReference>
<dbReference type="OMA" id="GNGYTCE"/>
<evidence type="ECO:0000256" key="2">
    <source>
        <dbReference type="ARBA" id="ARBA00010846"/>
    </source>
</evidence>
<evidence type="ECO:0000256" key="1">
    <source>
        <dbReference type="ARBA" id="ARBA00004906"/>
    </source>
</evidence>
<dbReference type="SUPFAM" id="SSF54695">
    <property type="entry name" value="POZ domain"/>
    <property type="match status" value="1"/>
</dbReference>
<evidence type="ECO:0000313" key="5">
    <source>
        <dbReference type="EnsemblPlants" id="ORUFI09G06920.1"/>
    </source>
</evidence>
<protein>
    <recommendedName>
        <fullName evidence="4">BTB domain-containing protein</fullName>
    </recommendedName>
</protein>
<keyword evidence="6" id="KW-1185">Reference proteome</keyword>
<proteinExistence type="inferred from homology"/>
<dbReference type="PANTHER" id="PTHR26379:SF340">
    <property type="entry name" value="OS09G0338200 PROTEIN"/>
    <property type="match status" value="1"/>
</dbReference>
<dbReference type="PROSITE" id="PS50097">
    <property type="entry name" value="BTB"/>
    <property type="match status" value="1"/>
</dbReference>